<dbReference type="GO" id="GO:0005524">
    <property type="term" value="F:ATP binding"/>
    <property type="evidence" value="ECO:0007669"/>
    <property type="project" value="UniProtKB-UniRule"/>
</dbReference>
<dbReference type="InterPro" id="IPR041024">
    <property type="entry name" value="Mcm6_C"/>
</dbReference>
<dbReference type="PRINTS" id="PR01662">
    <property type="entry name" value="MCMPROTEIN6"/>
</dbReference>
<dbReference type="Gene3D" id="2.20.28.10">
    <property type="match status" value="1"/>
</dbReference>
<accession>A0A085MMU9</accession>
<keyword evidence="10 13" id="KW-0131">Cell cycle</keyword>
<evidence type="ECO:0000259" key="15">
    <source>
        <dbReference type="PROSITE" id="PS50051"/>
    </source>
</evidence>
<dbReference type="PROSITE" id="PS50051">
    <property type="entry name" value="MCM_2"/>
    <property type="match status" value="1"/>
</dbReference>
<dbReference type="SMART" id="SM00350">
    <property type="entry name" value="MCM"/>
    <property type="match status" value="1"/>
</dbReference>
<comment type="function">
    <text evidence="13">Acts as component of the MCM2-7 complex (MCM complex) which is the replicative helicase essential for 'once per cell cycle' DNA replication initiation and elongation in eukaryotic cells. The active ATPase sites in the MCM2-7 ring are formed through the interaction surfaces of two neighboring subunits such that a critical structure of a conserved arginine finger motif is provided in trans relative to the ATP-binding site of the Walker A box of the adjacent subunit. The six ATPase active sites, however, are likely to contribute differentially to the complex helicase activity.</text>
</comment>
<keyword evidence="4 12" id="KW-0547">Nucleotide-binding</keyword>
<dbReference type="PRINTS" id="PR01657">
    <property type="entry name" value="MCMFAMILY"/>
</dbReference>
<dbReference type="SUPFAM" id="SSF50249">
    <property type="entry name" value="Nucleic acid-binding proteins"/>
    <property type="match status" value="1"/>
</dbReference>
<dbReference type="SUPFAM" id="SSF52540">
    <property type="entry name" value="P-loop containing nucleoside triphosphate hydrolases"/>
    <property type="match status" value="1"/>
</dbReference>
<dbReference type="InterPro" id="IPR033762">
    <property type="entry name" value="MCM_OB"/>
</dbReference>
<evidence type="ECO:0000256" key="1">
    <source>
        <dbReference type="ARBA" id="ARBA00004123"/>
    </source>
</evidence>
<feature type="compositionally biased region" description="Acidic residues" evidence="14">
    <location>
        <begin position="752"/>
        <end position="764"/>
    </location>
</feature>
<dbReference type="Pfam" id="PF17207">
    <property type="entry name" value="MCM_OB"/>
    <property type="match status" value="1"/>
</dbReference>
<protein>
    <recommendedName>
        <fullName evidence="13">DNA replication licensing factor MCM6</fullName>
        <ecNumber evidence="13">3.6.4.12</ecNumber>
    </recommendedName>
</protein>
<dbReference type="InterPro" id="IPR001208">
    <property type="entry name" value="MCM_dom"/>
</dbReference>
<evidence type="ECO:0000256" key="6">
    <source>
        <dbReference type="ARBA" id="ARBA00022806"/>
    </source>
</evidence>
<evidence type="ECO:0000256" key="9">
    <source>
        <dbReference type="ARBA" id="ARBA00023242"/>
    </source>
</evidence>
<dbReference type="InterPro" id="IPR027417">
    <property type="entry name" value="P-loop_NTPase"/>
</dbReference>
<reference evidence="16 17" key="1">
    <citation type="journal article" date="2014" name="Nat. Genet.">
        <title>Genome and transcriptome of the porcine whipworm Trichuris suis.</title>
        <authorList>
            <person name="Jex A.R."/>
            <person name="Nejsum P."/>
            <person name="Schwarz E.M."/>
            <person name="Hu L."/>
            <person name="Young N.D."/>
            <person name="Hall R.S."/>
            <person name="Korhonen P.K."/>
            <person name="Liao S."/>
            <person name="Thamsborg S."/>
            <person name="Xia J."/>
            <person name="Xu P."/>
            <person name="Wang S."/>
            <person name="Scheerlinck J.P."/>
            <person name="Hofmann A."/>
            <person name="Sternberg P.W."/>
            <person name="Wang J."/>
            <person name="Gasser R.B."/>
        </authorList>
    </citation>
    <scope>NUCLEOTIDE SEQUENCE [LARGE SCALE GENOMIC DNA]</scope>
    <source>
        <strain evidence="16">DCEP-RM93M</strain>
    </source>
</reference>
<dbReference type="Pfam" id="PF00493">
    <property type="entry name" value="MCM"/>
    <property type="match status" value="1"/>
</dbReference>
<dbReference type="GO" id="GO:0003697">
    <property type="term" value="F:single-stranded DNA binding"/>
    <property type="evidence" value="ECO:0007669"/>
    <property type="project" value="TreeGrafter"/>
</dbReference>
<keyword evidence="3 13" id="KW-0235">DNA replication</keyword>
<dbReference type="Gene3D" id="2.40.50.140">
    <property type="entry name" value="Nucleic acid-binding proteins"/>
    <property type="match status" value="1"/>
</dbReference>
<gene>
    <name evidence="16" type="ORF">M513_00771</name>
</gene>
<dbReference type="PANTHER" id="PTHR11630">
    <property type="entry name" value="DNA REPLICATION LICENSING FACTOR MCM FAMILY MEMBER"/>
    <property type="match status" value="1"/>
</dbReference>
<keyword evidence="9" id="KW-0539">Nucleus</keyword>
<dbReference type="InterPro" id="IPR031327">
    <property type="entry name" value="MCM"/>
</dbReference>
<dbReference type="GO" id="GO:0000727">
    <property type="term" value="P:double-strand break repair via break-induced replication"/>
    <property type="evidence" value="ECO:0007669"/>
    <property type="project" value="TreeGrafter"/>
</dbReference>
<feature type="region of interest" description="Disordered" evidence="14">
    <location>
        <begin position="750"/>
        <end position="771"/>
    </location>
</feature>
<sequence length="889" mass="100863">MESCIQVSTCEVMSMFGKVTDIGALQFLQSQLKEYLPAHEYGFINRALISEKPENYSKTVRISAVVVAKFCLANMNPISNGVDGLVQHDPDVAEAANQFYRFIMDFKENDNYVYREEVRHLLNDDRDTLFVKFDHLVAHNQLLANVISQKYYRIHESLADVLPTVIMELEDGLKEEEKNELMKKRCHVSIEDYPRMKRLRDLKSANIGQLVSINGQVVRTYQVHPELYRGYFTCVECNTVIDGVAQEFKYTQPLQCTNSLCPNRTKFKLDLRLSIFTDFQKVRIQEMQNELPRGSVPRSIDIIIRGECVERCQPGDRFRFTGALIAIPDVGQLSAPGVPATNIRSHRRGREGYELEGVRGLKNLGVRDLNYRLAFLANNLVPSEYCFGGNRWFEREMASSEDIKKFMPESDLATVRAMRRNKNLYTDLVNSLFPTIYGNDEIKRGILLMLFGGVPKRTQEESILEASLHLCFPTMMENNFRQVEDFCPRAVYTNGRTSSAAGLTAAVVRDEESFEFVIEAGALMLADNGVCCIDEFDKMEMKDQVAIHEAMEQQTISITKAGVKATLNARTSILAAANPIGGQYDRAKSLRQNINLSAPILSRFDLFFIIIDEGNEVTDYAIAQRITDLHMKNLAAVRRVYTVQEIQCYIAFARFFRPVLTEAAAECLVENYKRLRLRDNAAASCSSWRITVRQLESMIRLSEAVAKLHCKSKVTVAHVKEAARLLNKSIVRVEQPDVNLAEGDIWDHDSIAPDEEMPMEDGDSATDTAGGAGEVAAASASKISFEEYKRIASMLVIHLRNEEEKREESGMAGVRFSHLVDWYLEEVSETIESEEEALQKKEMLQKIIRRLVHHDNVLIALSTATTFGVEEEDTDPFLVVHPNYVLEEE</sequence>
<dbReference type="InterPro" id="IPR041562">
    <property type="entry name" value="MCM_lid"/>
</dbReference>
<evidence type="ECO:0000256" key="2">
    <source>
        <dbReference type="ARBA" id="ARBA00008010"/>
    </source>
</evidence>
<dbReference type="InterPro" id="IPR027925">
    <property type="entry name" value="MCM_N"/>
</dbReference>
<keyword evidence="8 12" id="KW-0238">DNA-binding</keyword>
<keyword evidence="5 13" id="KW-0378">Hydrolase</keyword>
<evidence type="ECO:0000256" key="5">
    <source>
        <dbReference type="ARBA" id="ARBA00022801"/>
    </source>
</evidence>
<evidence type="ECO:0000313" key="17">
    <source>
        <dbReference type="Proteomes" id="UP000030764"/>
    </source>
</evidence>
<keyword evidence="7 12" id="KW-0067">ATP-binding</keyword>
<dbReference type="Pfam" id="PF14551">
    <property type="entry name" value="MCM_N"/>
    <property type="match status" value="1"/>
</dbReference>
<dbReference type="Proteomes" id="UP000030764">
    <property type="component" value="Unassembled WGS sequence"/>
</dbReference>
<comment type="subcellular location">
    <subcellularLocation>
        <location evidence="1 13">Nucleus</location>
    </subcellularLocation>
</comment>
<dbReference type="EC" id="3.6.4.12" evidence="13"/>
<name>A0A085MMU9_9BILA</name>
<feature type="domain" description="MCM C-terminal AAA(+) ATPase" evidence="15">
    <location>
        <begin position="424"/>
        <end position="626"/>
    </location>
</feature>
<evidence type="ECO:0000256" key="14">
    <source>
        <dbReference type="SAM" id="MobiDB-lite"/>
    </source>
</evidence>
<dbReference type="GO" id="GO:0042555">
    <property type="term" value="C:MCM complex"/>
    <property type="evidence" value="ECO:0007669"/>
    <property type="project" value="UniProtKB-UniRule"/>
</dbReference>
<comment type="similarity">
    <text evidence="2 12">Belongs to the MCM family.</text>
</comment>
<evidence type="ECO:0000256" key="10">
    <source>
        <dbReference type="ARBA" id="ARBA00023306"/>
    </source>
</evidence>
<dbReference type="GO" id="GO:1902969">
    <property type="term" value="P:mitotic DNA replication"/>
    <property type="evidence" value="ECO:0007669"/>
    <property type="project" value="TreeGrafter"/>
</dbReference>
<proteinExistence type="inferred from homology"/>
<evidence type="ECO:0000256" key="13">
    <source>
        <dbReference type="RuleBase" id="RU368064"/>
    </source>
</evidence>
<dbReference type="Gene3D" id="1.20.58.870">
    <property type="match status" value="1"/>
</dbReference>
<dbReference type="GO" id="GO:1990518">
    <property type="term" value="F:single-stranded 3'-5' DNA helicase activity"/>
    <property type="evidence" value="ECO:0007669"/>
    <property type="project" value="TreeGrafter"/>
</dbReference>
<dbReference type="InterPro" id="IPR012340">
    <property type="entry name" value="NA-bd_OB-fold"/>
</dbReference>
<evidence type="ECO:0000256" key="4">
    <source>
        <dbReference type="ARBA" id="ARBA00022741"/>
    </source>
</evidence>
<dbReference type="PANTHER" id="PTHR11630:SF43">
    <property type="entry name" value="DNA REPLICATION LICENSING FACTOR MCM6"/>
    <property type="match status" value="1"/>
</dbReference>
<evidence type="ECO:0000256" key="11">
    <source>
        <dbReference type="ARBA" id="ARBA00048432"/>
    </source>
</evidence>
<evidence type="ECO:0000313" key="16">
    <source>
        <dbReference type="EMBL" id="KFD58545.1"/>
    </source>
</evidence>
<dbReference type="PROSITE" id="PS00847">
    <property type="entry name" value="MCM_1"/>
    <property type="match status" value="1"/>
</dbReference>
<evidence type="ECO:0000256" key="3">
    <source>
        <dbReference type="ARBA" id="ARBA00022705"/>
    </source>
</evidence>
<dbReference type="InterPro" id="IPR018525">
    <property type="entry name" value="MCM_CS"/>
</dbReference>
<dbReference type="Gene3D" id="3.30.1640.10">
    <property type="entry name" value="mini-chromosome maintenance (MCM) complex, chain A, domain 1"/>
    <property type="match status" value="1"/>
</dbReference>
<evidence type="ECO:0000256" key="12">
    <source>
        <dbReference type="RuleBase" id="RU004070"/>
    </source>
</evidence>
<dbReference type="Pfam" id="PF17855">
    <property type="entry name" value="MCM_lid"/>
    <property type="match status" value="1"/>
</dbReference>
<dbReference type="GO" id="GO:0005634">
    <property type="term" value="C:nucleus"/>
    <property type="evidence" value="ECO:0007669"/>
    <property type="project" value="UniProtKB-SubCell"/>
</dbReference>
<dbReference type="CDD" id="cd17757">
    <property type="entry name" value="MCM6"/>
    <property type="match status" value="1"/>
</dbReference>
<dbReference type="GO" id="GO:0006270">
    <property type="term" value="P:DNA replication initiation"/>
    <property type="evidence" value="ECO:0007669"/>
    <property type="project" value="UniProtKB-UniRule"/>
</dbReference>
<dbReference type="Gene3D" id="3.40.50.300">
    <property type="entry name" value="P-loop containing nucleotide triphosphate hydrolases"/>
    <property type="match status" value="1"/>
</dbReference>
<dbReference type="EMBL" id="KL363184">
    <property type="protein sequence ID" value="KFD58545.1"/>
    <property type="molecule type" value="Genomic_DNA"/>
</dbReference>
<keyword evidence="6 13" id="KW-0347">Helicase</keyword>
<organism evidence="16 17">
    <name type="scientific">Trichuris suis</name>
    <name type="common">pig whipworm</name>
    <dbReference type="NCBI Taxonomy" id="68888"/>
    <lineage>
        <taxon>Eukaryota</taxon>
        <taxon>Metazoa</taxon>
        <taxon>Ecdysozoa</taxon>
        <taxon>Nematoda</taxon>
        <taxon>Enoplea</taxon>
        <taxon>Dorylaimia</taxon>
        <taxon>Trichinellida</taxon>
        <taxon>Trichuridae</taxon>
        <taxon>Trichuris</taxon>
    </lineage>
</organism>
<dbReference type="InterPro" id="IPR008049">
    <property type="entry name" value="MCM6"/>
</dbReference>
<comment type="catalytic activity">
    <reaction evidence="11">
        <text>ATP + H2O = ADP + phosphate + H(+)</text>
        <dbReference type="Rhea" id="RHEA:13065"/>
        <dbReference type="ChEBI" id="CHEBI:15377"/>
        <dbReference type="ChEBI" id="CHEBI:15378"/>
        <dbReference type="ChEBI" id="CHEBI:30616"/>
        <dbReference type="ChEBI" id="CHEBI:43474"/>
        <dbReference type="ChEBI" id="CHEBI:456216"/>
        <dbReference type="EC" id="3.6.4.12"/>
    </reaction>
    <physiologicalReaction direction="left-to-right" evidence="11">
        <dbReference type="Rhea" id="RHEA:13066"/>
    </physiologicalReaction>
</comment>
<dbReference type="AlphaFoldDB" id="A0A085MMU9"/>
<evidence type="ECO:0000256" key="8">
    <source>
        <dbReference type="ARBA" id="ARBA00023125"/>
    </source>
</evidence>
<keyword evidence="17" id="KW-1185">Reference proteome</keyword>
<comment type="subunit">
    <text evidence="13">Component of the MCM2-7 complex.</text>
</comment>
<dbReference type="FunFam" id="2.20.28.10:FF:000003">
    <property type="entry name" value="DNA helicase"/>
    <property type="match status" value="1"/>
</dbReference>
<dbReference type="GO" id="GO:0016887">
    <property type="term" value="F:ATP hydrolysis activity"/>
    <property type="evidence" value="ECO:0007669"/>
    <property type="project" value="RHEA"/>
</dbReference>
<evidence type="ECO:0000256" key="7">
    <source>
        <dbReference type="ARBA" id="ARBA00022840"/>
    </source>
</evidence>
<dbReference type="Pfam" id="PF18263">
    <property type="entry name" value="WHD_MCM6"/>
    <property type="match status" value="1"/>
</dbReference>